<protein>
    <submittedName>
        <fullName evidence="1">Uncharacterized protein</fullName>
    </submittedName>
</protein>
<gene>
    <name evidence="1" type="ORF">HPB49_012305</name>
</gene>
<name>A0ACB8DNY3_DERSI</name>
<evidence type="ECO:0000313" key="1">
    <source>
        <dbReference type="EMBL" id="KAH7974230.1"/>
    </source>
</evidence>
<comment type="caution">
    <text evidence="1">The sequence shown here is derived from an EMBL/GenBank/DDBJ whole genome shotgun (WGS) entry which is preliminary data.</text>
</comment>
<reference evidence="1" key="1">
    <citation type="submission" date="2020-05" db="EMBL/GenBank/DDBJ databases">
        <title>Large-scale comparative analyses of tick genomes elucidate their genetic diversity and vector capacities.</title>
        <authorList>
            <person name="Jia N."/>
            <person name="Wang J."/>
            <person name="Shi W."/>
            <person name="Du L."/>
            <person name="Sun Y."/>
            <person name="Zhan W."/>
            <person name="Jiang J."/>
            <person name="Wang Q."/>
            <person name="Zhang B."/>
            <person name="Ji P."/>
            <person name="Sakyi L.B."/>
            <person name="Cui X."/>
            <person name="Yuan T."/>
            <person name="Jiang B."/>
            <person name="Yang W."/>
            <person name="Lam T.T.-Y."/>
            <person name="Chang Q."/>
            <person name="Ding S."/>
            <person name="Wang X."/>
            <person name="Zhu J."/>
            <person name="Ruan X."/>
            <person name="Zhao L."/>
            <person name="Wei J."/>
            <person name="Que T."/>
            <person name="Du C."/>
            <person name="Cheng J."/>
            <person name="Dai P."/>
            <person name="Han X."/>
            <person name="Huang E."/>
            <person name="Gao Y."/>
            <person name="Liu J."/>
            <person name="Shao H."/>
            <person name="Ye R."/>
            <person name="Li L."/>
            <person name="Wei W."/>
            <person name="Wang X."/>
            <person name="Wang C."/>
            <person name="Yang T."/>
            <person name="Huo Q."/>
            <person name="Li W."/>
            <person name="Guo W."/>
            <person name="Chen H."/>
            <person name="Zhou L."/>
            <person name="Ni X."/>
            <person name="Tian J."/>
            <person name="Zhou Y."/>
            <person name="Sheng Y."/>
            <person name="Liu T."/>
            <person name="Pan Y."/>
            <person name="Xia L."/>
            <person name="Li J."/>
            <person name="Zhao F."/>
            <person name="Cao W."/>
        </authorList>
    </citation>
    <scope>NUCLEOTIDE SEQUENCE</scope>
    <source>
        <strain evidence="1">Dsil-2018</strain>
    </source>
</reference>
<dbReference type="Proteomes" id="UP000821865">
    <property type="component" value="Chromosome 10"/>
</dbReference>
<proteinExistence type="predicted"/>
<evidence type="ECO:0000313" key="2">
    <source>
        <dbReference type="Proteomes" id="UP000821865"/>
    </source>
</evidence>
<dbReference type="EMBL" id="CM023479">
    <property type="protein sequence ID" value="KAH7974230.1"/>
    <property type="molecule type" value="Genomic_DNA"/>
</dbReference>
<accession>A0ACB8DNY3</accession>
<keyword evidence="2" id="KW-1185">Reference proteome</keyword>
<sequence length="604" mass="66965">MSCNVTATPRKPSNTKTSKVTTSSSSLNLNAIFDTTSTSGGSGAALVTPALPRQLLRNGHTTSSSSAARRRPTPGTASTDPLAKSMVVALVEGRGLARGEIGMASFDIKNPELVLAQFPDNRMYTNTLMRLQILLPKTVFEANSMPQLMSQLKLEMPSITVTSLARKLFNENLGIQYVRQLCVPEYSSVETEVVNKYYALSATAALIHYVEVMQNVACTAHSIKVIFSTGEGVARIDSTTMHDLELLTNTVDPRSSVSLFGVLNHAKTPGGSRLMRFLLAKFADMETLLAALVQVPRVETLRTMEAAVHNCVCIKHILEHVEPLRIVLEKCQDTLLGTYASYITDVRYGQMHESICTVIREDVVYQKGIWNRVLQLCFSIKPDVNGLLDIARRTYSEVQDDIHGKYMLHPHLHQMVEKDMALECALPLRVAYSQLRGFYIQMNYTGSIPELPDKFIKVSLTKTTISFTTDSLSGKSTYLKQVAALQVMAQLGSFVPAKYASFRIADQIFARTGHRDDIETNCSTFLMEMREINYILQNFTDASLIIIDELGRGTSEEEGSAMCVAITEKLINSDAFVIIATHFDLMTQLESMYPNVIKQVPHAF</sequence>
<organism evidence="1 2">
    <name type="scientific">Dermacentor silvarum</name>
    <name type="common">Tick</name>
    <dbReference type="NCBI Taxonomy" id="543639"/>
    <lineage>
        <taxon>Eukaryota</taxon>
        <taxon>Metazoa</taxon>
        <taxon>Ecdysozoa</taxon>
        <taxon>Arthropoda</taxon>
        <taxon>Chelicerata</taxon>
        <taxon>Arachnida</taxon>
        <taxon>Acari</taxon>
        <taxon>Parasitiformes</taxon>
        <taxon>Ixodida</taxon>
        <taxon>Ixodoidea</taxon>
        <taxon>Ixodidae</taxon>
        <taxon>Rhipicephalinae</taxon>
        <taxon>Dermacentor</taxon>
    </lineage>
</organism>